<comment type="similarity">
    <text evidence="1">Belongs to the methyltransferase superfamily.</text>
</comment>
<dbReference type="InterPro" id="IPR013216">
    <property type="entry name" value="Methyltransf_11"/>
</dbReference>
<evidence type="ECO:0000313" key="5">
    <source>
        <dbReference type="EMBL" id="GEP68863.1"/>
    </source>
</evidence>
<comment type="caution">
    <text evidence="5">The sequence shown here is derived from an EMBL/GenBank/DDBJ whole genome shotgun (WGS) entry which is preliminary data.</text>
</comment>
<dbReference type="PANTHER" id="PTHR44942:SF4">
    <property type="entry name" value="METHYLTRANSFERASE TYPE 11 DOMAIN-CONTAINING PROTEIN"/>
    <property type="match status" value="1"/>
</dbReference>
<evidence type="ECO:0000259" key="4">
    <source>
        <dbReference type="Pfam" id="PF08241"/>
    </source>
</evidence>
<evidence type="ECO:0000256" key="3">
    <source>
        <dbReference type="ARBA" id="ARBA00022679"/>
    </source>
</evidence>
<dbReference type="GO" id="GO:0032259">
    <property type="term" value="P:methylation"/>
    <property type="evidence" value="ECO:0007669"/>
    <property type="project" value="UniProtKB-KW"/>
</dbReference>
<dbReference type="Gene3D" id="3.40.50.150">
    <property type="entry name" value="Vaccinia Virus protein VP39"/>
    <property type="match status" value="1"/>
</dbReference>
<dbReference type="PANTHER" id="PTHR44942">
    <property type="entry name" value="METHYLTRANSF_11 DOMAIN-CONTAINING PROTEIN"/>
    <property type="match status" value="1"/>
</dbReference>
<sequence>MHFERMAEDYAAARPPYPEALFEELTRAGVLGAGVRVLEVGAGAGLATAALVAAGCEVTAVEPGRRLATLLSQSVPGATVVNSRLEDVELPGASIDSAVAATSMHWVDLAVGLPLLHGLLRPGGRLAVWRMVFGDPSVRSPFRELVDEVVARRPAGRGPAPRGDLRPTMDELAAGGWFEPLGTTWWRWTAELSSERVRRLFATFSDWSPEEVEAAAQAADTCGGTVTEHFGTVLHLLRAAPRASAVS</sequence>
<reference evidence="5 6" key="1">
    <citation type="submission" date="2019-07" db="EMBL/GenBank/DDBJ databases">
        <title>Whole genome shotgun sequence of Cellulomonas soli NBRC 109434.</title>
        <authorList>
            <person name="Hosoyama A."/>
            <person name="Uohara A."/>
            <person name="Ohji S."/>
            <person name="Ichikawa N."/>
        </authorList>
    </citation>
    <scope>NUCLEOTIDE SEQUENCE [LARGE SCALE GENOMIC DNA]</scope>
    <source>
        <strain evidence="5 6">NBRC 109434</strain>
    </source>
</reference>
<evidence type="ECO:0000256" key="1">
    <source>
        <dbReference type="ARBA" id="ARBA00008361"/>
    </source>
</evidence>
<dbReference type="EMBL" id="BKAL01000004">
    <property type="protein sequence ID" value="GEP68863.1"/>
    <property type="molecule type" value="Genomic_DNA"/>
</dbReference>
<organism evidence="5 6">
    <name type="scientific">Cellulomonas soli</name>
    <dbReference type="NCBI Taxonomy" id="931535"/>
    <lineage>
        <taxon>Bacteria</taxon>
        <taxon>Bacillati</taxon>
        <taxon>Actinomycetota</taxon>
        <taxon>Actinomycetes</taxon>
        <taxon>Micrococcales</taxon>
        <taxon>Cellulomonadaceae</taxon>
        <taxon>Cellulomonas</taxon>
    </lineage>
</organism>
<dbReference type="AlphaFoldDB" id="A0A512PCC9"/>
<feature type="domain" description="Methyltransferase type 11" evidence="4">
    <location>
        <begin position="38"/>
        <end position="127"/>
    </location>
</feature>
<dbReference type="SUPFAM" id="SSF53335">
    <property type="entry name" value="S-adenosyl-L-methionine-dependent methyltransferases"/>
    <property type="match status" value="1"/>
</dbReference>
<dbReference type="InterPro" id="IPR029063">
    <property type="entry name" value="SAM-dependent_MTases_sf"/>
</dbReference>
<dbReference type="RefSeq" id="WP_146952682.1">
    <property type="nucleotide sequence ID" value="NZ_BAABBJ010000003.1"/>
</dbReference>
<dbReference type="InterPro" id="IPR051052">
    <property type="entry name" value="Diverse_substrate_MTase"/>
</dbReference>
<dbReference type="OrthoDB" id="9797252at2"/>
<proteinExistence type="inferred from homology"/>
<dbReference type="Proteomes" id="UP000321798">
    <property type="component" value="Unassembled WGS sequence"/>
</dbReference>
<accession>A0A512PCC9</accession>
<dbReference type="GO" id="GO:0008757">
    <property type="term" value="F:S-adenosylmethionine-dependent methyltransferase activity"/>
    <property type="evidence" value="ECO:0007669"/>
    <property type="project" value="InterPro"/>
</dbReference>
<protein>
    <submittedName>
        <fullName evidence="5">Methyltransferase type 11</fullName>
    </submittedName>
</protein>
<evidence type="ECO:0000313" key="6">
    <source>
        <dbReference type="Proteomes" id="UP000321798"/>
    </source>
</evidence>
<keyword evidence="2 5" id="KW-0489">Methyltransferase</keyword>
<dbReference type="Pfam" id="PF08241">
    <property type="entry name" value="Methyltransf_11"/>
    <property type="match status" value="1"/>
</dbReference>
<gene>
    <name evidence="5" type="ORF">CSO01_15780</name>
</gene>
<keyword evidence="6" id="KW-1185">Reference proteome</keyword>
<keyword evidence="3 5" id="KW-0808">Transferase</keyword>
<evidence type="ECO:0000256" key="2">
    <source>
        <dbReference type="ARBA" id="ARBA00022603"/>
    </source>
</evidence>
<name>A0A512PCC9_9CELL</name>